<sequence>MSDYALLALARALHVLGVVIWIGGVAMVTLVILPAIRQRFQPAEQAPMFEMIEHRFARIAQATTLLTGISGFFLVERLGLWGRFADPHYWWMHAMVGIWAIFSLILFVLEPLWLHRWFSRRASQSPAATFRLVQRLHGVLLAISLLTILGAVAGSHGL</sequence>
<dbReference type="Proteomes" id="UP000575898">
    <property type="component" value="Unassembled WGS sequence"/>
</dbReference>
<evidence type="ECO:0000256" key="1">
    <source>
        <dbReference type="SAM" id="Phobius"/>
    </source>
</evidence>
<dbReference type="EMBL" id="JACHHY010000007">
    <property type="protein sequence ID" value="MBB5018100.1"/>
    <property type="molecule type" value="Genomic_DNA"/>
</dbReference>
<feature type="transmembrane region" description="Helical" evidence="1">
    <location>
        <begin position="135"/>
        <end position="154"/>
    </location>
</feature>
<reference evidence="2 3" key="1">
    <citation type="submission" date="2020-08" db="EMBL/GenBank/DDBJ databases">
        <title>Genomic Encyclopedia of Type Strains, Phase IV (KMG-IV): sequencing the most valuable type-strain genomes for metagenomic binning, comparative biology and taxonomic classification.</title>
        <authorList>
            <person name="Goeker M."/>
        </authorList>
    </citation>
    <scope>NUCLEOTIDE SEQUENCE [LARGE SCALE GENOMIC DNA]</scope>
    <source>
        <strain evidence="2 3">DSM 27165</strain>
    </source>
</reference>
<protein>
    <submittedName>
        <fullName evidence="2">Putative membrane protein</fullName>
    </submittedName>
</protein>
<accession>A0A840MI71</accession>
<keyword evidence="1" id="KW-0472">Membrane</keyword>
<feature type="transmembrane region" description="Helical" evidence="1">
    <location>
        <begin position="12"/>
        <end position="36"/>
    </location>
</feature>
<organism evidence="2 3">
    <name type="scientific">Chitinivorax tropicus</name>
    <dbReference type="NCBI Taxonomy" id="714531"/>
    <lineage>
        <taxon>Bacteria</taxon>
        <taxon>Pseudomonadati</taxon>
        <taxon>Pseudomonadota</taxon>
        <taxon>Betaproteobacteria</taxon>
        <taxon>Chitinivorax</taxon>
    </lineage>
</organism>
<keyword evidence="1" id="KW-1133">Transmembrane helix</keyword>
<name>A0A840MI71_9PROT</name>
<feature type="transmembrane region" description="Helical" evidence="1">
    <location>
        <begin position="90"/>
        <end position="114"/>
    </location>
</feature>
<evidence type="ECO:0000313" key="3">
    <source>
        <dbReference type="Proteomes" id="UP000575898"/>
    </source>
</evidence>
<keyword evidence="3" id="KW-1185">Reference proteome</keyword>
<comment type="caution">
    <text evidence="2">The sequence shown here is derived from an EMBL/GenBank/DDBJ whole genome shotgun (WGS) entry which is preliminary data.</text>
</comment>
<keyword evidence="1" id="KW-0812">Transmembrane</keyword>
<evidence type="ECO:0000313" key="2">
    <source>
        <dbReference type="EMBL" id="MBB5018100.1"/>
    </source>
</evidence>
<gene>
    <name evidence="2" type="ORF">HNQ59_001385</name>
</gene>
<proteinExistence type="predicted"/>
<dbReference type="AlphaFoldDB" id="A0A840MI71"/>
<dbReference type="RefSeq" id="WP_184036877.1">
    <property type="nucleotide sequence ID" value="NZ_JACHHY010000007.1"/>
</dbReference>
<feature type="transmembrane region" description="Helical" evidence="1">
    <location>
        <begin position="56"/>
        <end position="75"/>
    </location>
</feature>